<feature type="transmembrane region" description="Helical" evidence="1">
    <location>
        <begin position="61"/>
        <end position="80"/>
    </location>
</feature>
<feature type="transmembrane region" description="Helical" evidence="1">
    <location>
        <begin position="36"/>
        <end position="55"/>
    </location>
</feature>
<dbReference type="InterPro" id="IPR000045">
    <property type="entry name" value="Prepilin_IV_endopep_pep"/>
</dbReference>
<keyword evidence="1" id="KW-0812">Transmembrane</keyword>
<evidence type="ECO:0000259" key="2">
    <source>
        <dbReference type="Pfam" id="PF01478"/>
    </source>
</evidence>
<dbReference type="AlphaFoldDB" id="A0A238LA54"/>
<gene>
    <name evidence="3" type="ORF">LOM8899_00724</name>
</gene>
<protein>
    <submittedName>
        <fullName evidence="3">Type IV leader peptidase family protein</fullName>
    </submittedName>
</protein>
<organism evidence="3 4">
    <name type="scientific">Flavimaricola marinus</name>
    <dbReference type="NCBI Taxonomy" id="1819565"/>
    <lineage>
        <taxon>Bacteria</taxon>
        <taxon>Pseudomonadati</taxon>
        <taxon>Pseudomonadota</taxon>
        <taxon>Alphaproteobacteria</taxon>
        <taxon>Rhodobacterales</taxon>
        <taxon>Paracoccaceae</taxon>
        <taxon>Flavimaricola</taxon>
    </lineage>
</organism>
<dbReference type="OrthoDB" id="7709484at2"/>
<dbReference type="Pfam" id="PF01478">
    <property type="entry name" value="Peptidase_A24"/>
    <property type="match status" value="1"/>
</dbReference>
<keyword evidence="1" id="KW-1133">Transmembrane helix</keyword>
<reference evidence="3 4" key="1">
    <citation type="submission" date="2017-05" db="EMBL/GenBank/DDBJ databases">
        <authorList>
            <person name="Song R."/>
            <person name="Chenine A.L."/>
            <person name="Ruprecht R.M."/>
        </authorList>
    </citation>
    <scope>NUCLEOTIDE SEQUENCE [LARGE SCALE GENOMIC DNA]</scope>
    <source>
        <strain evidence="3 4">CECT 8899</strain>
    </source>
</reference>
<dbReference type="Proteomes" id="UP000201613">
    <property type="component" value="Unassembled WGS sequence"/>
</dbReference>
<dbReference type="GO" id="GO:0016020">
    <property type="term" value="C:membrane"/>
    <property type="evidence" value="ECO:0007669"/>
    <property type="project" value="InterPro"/>
</dbReference>
<proteinExistence type="predicted"/>
<accession>A0A238LA54</accession>
<feature type="transmembrane region" description="Helical" evidence="1">
    <location>
        <begin position="100"/>
        <end position="121"/>
    </location>
</feature>
<dbReference type="EMBL" id="FXZK01000001">
    <property type="protein sequence ID" value="SMY06597.1"/>
    <property type="molecule type" value="Genomic_DNA"/>
</dbReference>
<evidence type="ECO:0000313" key="3">
    <source>
        <dbReference type="EMBL" id="SMY06597.1"/>
    </source>
</evidence>
<feature type="domain" description="Prepilin type IV endopeptidase peptidase" evidence="2">
    <location>
        <begin position="16"/>
        <end position="114"/>
    </location>
</feature>
<keyword evidence="1" id="KW-0472">Membrane</keyword>
<feature type="transmembrane region" description="Helical" evidence="1">
    <location>
        <begin position="141"/>
        <end position="161"/>
    </location>
</feature>
<dbReference type="Gene3D" id="1.20.120.1220">
    <property type="match status" value="1"/>
</dbReference>
<evidence type="ECO:0000313" key="4">
    <source>
        <dbReference type="Proteomes" id="UP000201613"/>
    </source>
</evidence>
<feature type="transmembrane region" description="Helical" evidence="1">
    <location>
        <begin position="6"/>
        <end position="24"/>
    </location>
</feature>
<keyword evidence="4" id="KW-1185">Reference proteome</keyword>
<name>A0A238LA54_9RHOB</name>
<sequence length="163" mass="17536">MITTATTALWFLPAVIPISLYVAYSDLSKMIIPNKAVYALVAAFAVLGLLALPFPDYLWRWSHLVVVLVIGIAMNAARLLGAGDAKFSAAAAPFIALGDWTIVLSLFTVFVLVSVIGHRIAKATPLRNLAPDWKSWSQGKRFPMGLPLAATLTGYLVLAVIRG</sequence>
<evidence type="ECO:0000256" key="1">
    <source>
        <dbReference type="SAM" id="Phobius"/>
    </source>
</evidence>
<dbReference type="RefSeq" id="WP_093990753.1">
    <property type="nucleotide sequence ID" value="NZ_FXZK01000001.1"/>
</dbReference>
<dbReference type="GO" id="GO:0004190">
    <property type="term" value="F:aspartic-type endopeptidase activity"/>
    <property type="evidence" value="ECO:0007669"/>
    <property type="project" value="InterPro"/>
</dbReference>